<proteinExistence type="predicted"/>
<name>A0A388LDA0_CHABU</name>
<feature type="compositionally biased region" description="Gly residues" evidence="1">
    <location>
        <begin position="305"/>
        <end position="316"/>
    </location>
</feature>
<feature type="compositionally biased region" description="Basic and acidic residues" evidence="1">
    <location>
        <begin position="208"/>
        <end position="235"/>
    </location>
</feature>
<comment type="caution">
    <text evidence="2">The sequence shown here is derived from an EMBL/GenBank/DDBJ whole genome shotgun (WGS) entry which is preliminary data.</text>
</comment>
<keyword evidence="3" id="KW-1185">Reference proteome</keyword>
<evidence type="ECO:0000256" key="1">
    <source>
        <dbReference type="SAM" id="MobiDB-lite"/>
    </source>
</evidence>
<reference evidence="2 3" key="1">
    <citation type="journal article" date="2018" name="Cell">
        <title>The Chara Genome: Secondary Complexity and Implications for Plant Terrestrialization.</title>
        <authorList>
            <person name="Nishiyama T."/>
            <person name="Sakayama H."/>
            <person name="Vries J.D."/>
            <person name="Buschmann H."/>
            <person name="Saint-Marcoux D."/>
            <person name="Ullrich K.K."/>
            <person name="Haas F.B."/>
            <person name="Vanderstraeten L."/>
            <person name="Becker D."/>
            <person name="Lang D."/>
            <person name="Vosolsobe S."/>
            <person name="Rombauts S."/>
            <person name="Wilhelmsson P.K.I."/>
            <person name="Janitza P."/>
            <person name="Kern R."/>
            <person name="Heyl A."/>
            <person name="Rumpler F."/>
            <person name="Villalobos L.I.A.C."/>
            <person name="Clay J.M."/>
            <person name="Skokan R."/>
            <person name="Toyoda A."/>
            <person name="Suzuki Y."/>
            <person name="Kagoshima H."/>
            <person name="Schijlen E."/>
            <person name="Tajeshwar N."/>
            <person name="Catarino B."/>
            <person name="Hetherington A.J."/>
            <person name="Saltykova A."/>
            <person name="Bonnot C."/>
            <person name="Breuninger H."/>
            <person name="Symeonidi A."/>
            <person name="Radhakrishnan G.V."/>
            <person name="Van Nieuwerburgh F."/>
            <person name="Deforce D."/>
            <person name="Chang C."/>
            <person name="Karol K.G."/>
            <person name="Hedrich R."/>
            <person name="Ulvskov P."/>
            <person name="Glockner G."/>
            <person name="Delwiche C.F."/>
            <person name="Petrasek J."/>
            <person name="Van de Peer Y."/>
            <person name="Friml J."/>
            <person name="Beilby M."/>
            <person name="Dolan L."/>
            <person name="Kohara Y."/>
            <person name="Sugano S."/>
            <person name="Fujiyama A."/>
            <person name="Delaux P.-M."/>
            <person name="Quint M."/>
            <person name="TheiBen G."/>
            <person name="Hagemann M."/>
            <person name="Harholt J."/>
            <person name="Dunand C."/>
            <person name="Zachgo S."/>
            <person name="Langdale J."/>
            <person name="Maumus F."/>
            <person name="Straeten D.V.D."/>
            <person name="Gould S.B."/>
            <person name="Rensing S.A."/>
        </authorList>
    </citation>
    <scope>NUCLEOTIDE SEQUENCE [LARGE SCALE GENOMIC DNA]</scope>
    <source>
        <strain evidence="2 3">S276</strain>
    </source>
</reference>
<feature type="region of interest" description="Disordered" evidence="1">
    <location>
        <begin position="1"/>
        <end position="45"/>
    </location>
</feature>
<feature type="compositionally biased region" description="Basic and acidic residues" evidence="1">
    <location>
        <begin position="188"/>
        <end position="201"/>
    </location>
</feature>
<feature type="compositionally biased region" description="Basic residues" evidence="1">
    <location>
        <begin position="317"/>
        <end position="330"/>
    </location>
</feature>
<feature type="compositionally biased region" description="Basic and acidic residues" evidence="1">
    <location>
        <begin position="258"/>
        <end position="304"/>
    </location>
</feature>
<protein>
    <submittedName>
        <fullName evidence="2">Uncharacterized protein</fullName>
    </submittedName>
</protein>
<evidence type="ECO:0000313" key="2">
    <source>
        <dbReference type="EMBL" id="GBG80284.1"/>
    </source>
</evidence>
<dbReference type="EMBL" id="BFEA01000342">
    <property type="protein sequence ID" value="GBG80284.1"/>
    <property type="molecule type" value="Genomic_DNA"/>
</dbReference>
<dbReference type="Gramene" id="GBG80284">
    <property type="protein sequence ID" value="GBG80284"/>
    <property type="gene ID" value="CBR_g30651"/>
</dbReference>
<feature type="compositionally biased region" description="Basic and acidic residues" evidence="1">
    <location>
        <begin position="128"/>
        <end position="148"/>
    </location>
</feature>
<dbReference type="AlphaFoldDB" id="A0A388LDA0"/>
<feature type="region of interest" description="Disordered" evidence="1">
    <location>
        <begin position="90"/>
        <end position="353"/>
    </location>
</feature>
<evidence type="ECO:0000313" key="3">
    <source>
        <dbReference type="Proteomes" id="UP000265515"/>
    </source>
</evidence>
<feature type="compositionally biased region" description="Basic and acidic residues" evidence="1">
    <location>
        <begin position="156"/>
        <end position="179"/>
    </location>
</feature>
<dbReference type="Proteomes" id="UP000265515">
    <property type="component" value="Unassembled WGS sequence"/>
</dbReference>
<gene>
    <name evidence="2" type="ORF">CBR_g30651</name>
</gene>
<sequence length="411" mass="43846">MAGGGGEESGPRPTGGWRHRVEAEGRWTEVPGGGLAEVGGGSGRKRCAEANRRSAEAKGRLARTAGCAAGCREAADARWAEGKGRWEIPTAEGRVGAHSEMCSGMAGRGRHEVGGRQGEIGDPNGGREVAEADRRSSEAVRRSPEAEAGRGMADVRAAERRWRGDGRRTGGGRGGEEMARGGGQEVAEVDRRWREEADGRRRTGGGRGGEEMREEITGGGEREVAEEERRWRGDADGGGQRRRGGGPRWAKVGGGRAEVVESRTKEADAERSWREEMEGGGEREVAETEEKWRWGRKERGDGGGKQRGGGQRQRGGGQRRRGGGQRRRGGGQRQRGGGQRQSHLGVQPCKTRVEGTKLEAVRRHSVADPATGQWPAGVGAVLLRRALFSTATAIQAARGPTGPMAPIVLRS</sequence>
<accession>A0A388LDA0</accession>
<organism evidence="2 3">
    <name type="scientific">Chara braunii</name>
    <name type="common">Braun's stonewort</name>
    <dbReference type="NCBI Taxonomy" id="69332"/>
    <lineage>
        <taxon>Eukaryota</taxon>
        <taxon>Viridiplantae</taxon>
        <taxon>Streptophyta</taxon>
        <taxon>Charophyceae</taxon>
        <taxon>Charales</taxon>
        <taxon>Characeae</taxon>
        <taxon>Chara</taxon>
    </lineage>
</organism>
<feature type="compositionally biased region" description="Gly residues" evidence="1">
    <location>
        <begin position="31"/>
        <end position="42"/>
    </location>
</feature>